<dbReference type="RefSeq" id="XP_013956720.1">
    <property type="nucleotide sequence ID" value="XM_014101245.1"/>
</dbReference>
<organism evidence="2 3">
    <name type="scientific">Hypocrea virens (strain Gv29-8 / FGSC 10586)</name>
    <name type="common">Gliocladium virens</name>
    <name type="synonym">Trichoderma virens</name>
    <dbReference type="NCBI Taxonomy" id="413071"/>
    <lineage>
        <taxon>Eukaryota</taxon>
        <taxon>Fungi</taxon>
        <taxon>Dikarya</taxon>
        <taxon>Ascomycota</taxon>
        <taxon>Pezizomycotina</taxon>
        <taxon>Sordariomycetes</taxon>
        <taxon>Hypocreomycetidae</taxon>
        <taxon>Hypocreales</taxon>
        <taxon>Hypocreaceae</taxon>
        <taxon>Trichoderma</taxon>
    </lineage>
</organism>
<keyword evidence="3" id="KW-1185">Reference proteome</keyword>
<evidence type="ECO:0000313" key="3">
    <source>
        <dbReference type="Proteomes" id="UP000007115"/>
    </source>
</evidence>
<dbReference type="InterPro" id="IPR010730">
    <property type="entry name" value="HET"/>
</dbReference>
<evidence type="ECO:0000313" key="2">
    <source>
        <dbReference type="EMBL" id="EHK22500.1"/>
    </source>
</evidence>
<dbReference type="EMBL" id="ABDF02000006">
    <property type="protein sequence ID" value="EHK22500.1"/>
    <property type="molecule type" value="Genomic_DNA"/>
</dbReference>
<dbReference type="Pfam" id="PF06985">
    <property type="entry name" value="HET"/>
    <property type="match status" value="1"/>
</dbReference>
<feature type="domain" description="Heterokaryon incompatibility" evidence="1">
    <location>
        <begin position="57"/>
        <end position="205"/>
    </location>
</feature>
<reference evidence="2 3" key="1">
    <citation type="journal article" date="2011" name="Genome Biol.">
        <title>Comparative genome sequence analysis underscores mycoparasitism as the ancestral life style of Trichoderma.</title>
        <authorList>
            <person name="Kubicek C.P."/>
            <person name="Herrera-Estrella A."/>
            <person name="Seidl-Seiboth V."/>
            <person name="Martinez D.A."/>
            <person name="Druzhinina I.S."/>
            <person name="Thon M."/>
            <person name="Zeilinger S."/>
            <person name="Casas-Flores S."/>
            <person name="Horwitz B.A."/>
            <person name="Mukherjee P.K."/>
            <person name="Mukherjee M."/>
            <person name="Kredics L."/>
            <person name="Alcaraz L.D."/>
            <person name="Aerts A."/>
            <person name="Antal Z."/>
            <person name="Atanasova L."/>
            <person name="Cervantes-Badillo M.G."/>
            <person name="Challacombe J."/>
            <person name="Chertkov O."/>
            <person name="McCluskey K."/>
            <person name="Coulpier F."/>
            <person name="Deshpande N."/>
            <person name="von Doehren H."/>
            <person name="Ebbole D.J."/>
            <person name="Esquivel-Naranjo E.U."/>
            <person name="Fekete E."/>
            <person name="Flipphi M."/>
            <person name="Glaser F."/>
            <person name="Gomez-Rodriguez E.Y."/>
            <person name="Gruber S."/>
            <person name="Han C."/>
            <person name="Henrissat B."/>
            <person name="Hermosa R."/>
            <person name="Hernandez-Onate M."/>
            <person name="Karaffa L."/>
            <person name="Kosti I."/>
            <person name="Le Crom S."/>
            <person name="Lindquist E."/>
            <person name="Lucas S."/>
            <person name="Luebeck M."/>
            <person name="Luebeck P.S."/>
            <person name="Margeot A."/>
            <person name="Metz B."/>
            <person name="Misra M."/>
            <person name="Nevalainen H."/>
            <person name="Omann M."/>
            <person name="Packer N."/>
            <person name="Perrone G."/>
            <person name="Uresti-Rivera E.E."/>
            <person name="Salamov A."/>
            <person name="Schmoll M."/>
            <person name="Seiboth B."/>
            <person name="Shapiro H."/>
            <person name="Sukno S."/>
            <person name="Tamayo-Ramos J.A."/>
            <person name="Tisch D."/>
            <person name="Wiest A."/>
            <person name="Wilkinson H.H."/>
            <person name="Zhang M."/>
            <person name="Coutinho P.M."/>
            <person name="Kenerley C.M."/>
            <person name="Monte E."/>
            <person name="Baker S.E."/>
            <person name="Grigoriev I.V."/>
        </authorList>
    </citation>
    <scope>NUCLEOTIDE SEQUENCE [LARGE SCALE GENOMIC DNA]</scope>
    <source>
        <strain evidence="3">Gv29-8 / FGSC 10586</strain>
    </source>
</reference>
<dbReference type="PANTHER" id="PTHR33112:SF12">
    <property type="entry name" value="HETEROKARYON INCOMPATIBILITY DOMAIN-CONTAINING PROTEIN"/>
    <property type="match status" value="1"/>
</dbReference>
<evidence type="ECO:0000259" key="1">
    <source>
        <dbReference type="Pfam" id="PF06985"/>
    </source>
</evidence>
<dbReference type="OMA" id="GNQQIHW"/>
<dbReference type="GeneID" id="25789519"/>
<dbReference type="InParanoid" id="G9MQX1"/>
<accession>G9MQX1</accession>
<dbReference type="eggNOG" id="ENOG502SIIC">
    <property type="taxonomic scope" value="Eukaryota"/>
</dbReference>
<comment type="caution">
    <text evidence="2">The sequence shown here is derived from an EMBL/GenBank/DDBJ whole genome shotgun (WGS) entry which is preliminary data.</text>
</comment>
<gene>
    <name evidence="2" type="ORF">TRIVIDRAFT_191263</name>
</gene>
<dbReference type="AlphaFoldDB" id="G9MQX1"/>
<protein>
    <recommendedName>
        <fullName evidence="1">Heterokaryon incompatibility domain-containing protein</fullName>
    </recommendedName>
</protein>
<name>G9MQX1_HYPVG</name>
<dbReference type="STRING" id="413071.G9MQX1"/>
<sequence length="639" mass="72942">MDTSWMDLSLATTWKDRCASQQSSKCQDPAMPALWAPDWLIDTEQNCLVRGDASMKYVALSYRWGASVWSREGLDKLDELRKPGGLSNSFIAKKPIIRDAIHVVQNINERYLWADAVCIIYDHKAHLAEQLQHMGAIYASAKLTIVATDGDGMTGIPGLQGCSVPRKVDGIFPWTDNREIFVRDLPGLNRIFSPEYFRRAWTMQEYILSPRRLIIGNQQIHWTCGCGTWHEDLPHKCSPVNQSSESVVLATKFLRRRPDFIALDCLFRSYNYLDTTYPEDALPAISGLLKLISPSFARGFLFGLPIMCFEASLLWGSKFWYLNAVDVVYKGLERRQYSGRSILPDAELPSWTWLGWNSDYLSFMQDEEDFQVTPYSVLTSPDLPRAEKWITLPTTQWYSQDTPTSSTRRRIRSSWFKPYNDDLLDARDLPAGWTVGLYPAAYGPGAPTVRSVPFGLTGRYVYQHPEFPNCLFWRPFPVSADREFRPMRQAKFLSCKTKRGFFRCVRQTGCAAEAGGMDYHLQLFDNDNNPCGWVQLPRADAALPSLSREASPSSDASFSGNSVSQTHEVVELVLVCHRLYSVSFNQQRLQWLDRRSYRPFCGVLCVEWVNGVAYRKGYGYVTRRAWDQHNVEGINLVLG</sequence>
<dbReference type="OrthoDB" id="5135333at2759"/>
<dbReference type="VEuPathDB" id="FungiDB:TRIVIDRAFT_191263"/>
<dbReference type="HOGENOM" id="CLU_003953_2_1_1"/>
<dbReference type="PANTHER" id="PTHR33112">
    <property type="entry name" value="DOMAIN PROTEIN, PUTATIVE-RELATED"/>
    <property type="match status" value="1"/>
</dbReference>
<dbReference type="Proteomes" id="UP000007115">
    <property type="component" value="Unassembled WGS sequence"/>
</dbReference>
<proteinExistence type="predicted"/>